<proteinExistence type="predicted"/>
<reference evidence="1 2" key="1">
    <citation type="journal article" date="2005" name="Int. J. Syst. Evol. Microbiol.">
        <title>Nitrincola lacisaponensis gen. nov., sp. nov., a novel alkaliphilic bacterium isolated from an alkaline, saline lake.</title>
        <authorList>
            <person name="Dimitriu P.A."/>
            <person name="Shukla S.K."/>
            <person name="Conradt J."/>
            <person name="Marquez M.C."/>
            <person name="Ventosa A."/>
            <person name="Maglia A."/>
            <person name="Peyton B.M."/>
            <person name="Pinkart H.C."/>
            <person name="Mormile M.R."/>
        </authorList>
    </citation>
    <scope>NUCLEOTIDE SEQUENCE [LARGE SCALE GENOMIC DNA]</scope>
    <source>
        <strain evidence="1 2">4CA</strain>
    </source>
</reference>
<name>A0A063Y708_9GAMM</name>
<organism evidence="1 2">
    <name type="scientific">Nitrincola lacisaponensis</name>
    <dbReference type="NCBI Taxonomy" id="267850"/>
    <lineage>
        <taxon>Bacteria</taxon>
        <taxon>Pseudomonadati</taxon>
        <taxon>Pseudomonadota</taxon>
        <taxon>Gammaproteobacteria</taxon>
        <taxon>Oceanospirillales</taxon>
        <taxon>Oceanospirillaceae</taxon>
        <taxon>Nitrincola</taxon>
    </lineage>
</organism>
<gene>
    <name evidence="1" type="ORF">ADINL_1123</name>
</gene>
<sequence length="127" mass="15021">MMTNHPDIEIYIKNTRLSSIVDWLSARFEQFEPTASKGMLHQYEARWQQQRFAVAIHERALGKSWISVWFQSAHTPWQIDLECAREASEKLNAQVRCIASGWQEGDDPDEWWRVEKGQETKIQWVTD</sequence>
<accession>A0A063Y708</accession>
<evidence type="ECO:0000313" key="2">
    <source>
        <dbReference type="Proteomes" id="UP000027318"/>
    </source>
</evidence>
<dbReference type="EMBL" id="JMSZ01000016">
    <property type="protein sequence ID" value="KDE40531.1"/>
    <property type="molecule type" value="Genomic_DNA"/>
</dbReference>
<dbReference type="STRING" id="267850.ADINL_1123"/>
<protein>
    <submittedName>
        <fullName evidence="1">Uncharacterized protein</fullName>
    </submittedName>
</protein>
<keyword evidence="2" id="KW-1185">Reference proteome</keyword>
<dbReference type="AlphaFoldDB" id="A0A063Y708"/>
<dbReference type="Proteomes" id="UP000027318">
    <property type="component" value="Unassembled WGS sequence"/>
</dbReference>
<comment type="caution">
    <text evidence="1">The sequence shown here is derived from an EMBL/GenBank/DDBJ whole genome shotgun (WGS) entry which is preliminary data.</text>
</comment>
<evidence type="ECO:0000313" key="1">
    <source>
        <dbReference type="EMBL" id="KDE40531.1"/>
    </source>
</evidence>